<evidence type="ECO:0000256" key="1">
    <source>
        <dbReference type="ARBA" id="ARBA00022475"/>
    </source>
</evidence>
<organism evidence="8 9">
    <name type="scientific">Desulfovibrio psychrotolerans</name>
    <dbReference type="NCBI Taxonomy" id="415242"/>
    <lineage>
        <taxon>Bacteria</taxon>
        <taxon>Pseudomonadati</taxon>
        <taxon>Thermodesulfobacteriota</taxon>
        <taxon>Desulfovibrionia</taxon>
        <taxon>Desulfovibrionales</taxon>
        <taxon>Desulfovibrionaceae</taxon>
        <taxon>Desulfovibrio</taxon>
    </lineage>
</organism>
<evidence type="ECO:0000256" key="5">
    <source>
        <dbReference type="SAM" id="Coils"/>
    </source>
</evidence>
<dbReference type="EMBL" id="BLVP01000001">
    <property type="protein sequence ID" value="GFM35490.1"/>
    <property type="molecule type" value="Genomic_DNA"/>
</dbReference>
<feature type="transmembrane region" description="Helical" evidence="6">
    <location>
        <begin position="49"/>
        <end position="70"/>
    </location>
</feature>
<sequence>MRFLKVLALVIVFFLTMVFFQQNTGELSQAVTLKFDLLFKAWSTIPLPIYFLILGAFTLGAIIAVLFFLIERVRLGAAVRKARRQVKKLEKEVNALRTRPLDTMEALPAAEAAPGAFSTTAADAAKAE</sequence>
<evidence type="ECO:0000313" key="8">
    <source>
        <dbReference type="EMBL" id="GFM35490.1"/>
    </source>
</evidence>
<gene>
    <name evidence="8" type="ORF">DSM19430T_01740</name>
</gene>
<evidence type="ECO:0000259" key="7">
    <source>
        <dbReference type="Pfam" id="PF06305"/>
    </source>
</evidence>
<dbReference type="InterPro" id="IPR010445">
    <property type="entry name" value="LapA_dom"/>
</dbReference>
<dbReference type="GO" id="GO:0005886">
    <property type="term" value="C:plasma membrane"/>
    <property type="evidence" value="ECO:0007669"/>
    <property type="project" value="InterPro"/>
</dbReference>
<evidence type="ECO:0000256" key="3">
    <source>
        <dbReference type="ARBA" id="ARBA00022989"/>
    </source>
</evidence>
<keyword evidence="1" id="KW-1003">Cell membrane</keyword>
<feature type="coiled-coil region" evidence="5">
    <location>
        <begin position="72"/>
        <end position="99"/>
    </location>
</feature>
<accession>A0A7J0BPC0</accession>
<feature type="domain" description="Lipopolysaccharide assembly protein A" evidence="7">
    <location>
        <begin position="29"/>
        <end position="94"/>
    </location>
</feature>
<keyword evidence="4 6" id="KW-0472">Membrane</keyword>
<keyword evidence="9" id="KW-1185">Reference proteome</keyword>
<reference evidence="8 9" key="1">
    <citation type="submission" date="2020-05" db="EMBL/GenBank/DDBJ databases">
        <title>Draft genome sequence of Desulfovibrio psychrotolerans JS1T.</title>
        <authorList>
            <person name="Ueno A."/>
            <person name="Tamazawa S."/>
            <person name="Tamamura S."/>
            <person name="Murakami T."/>
            <person name="Kiyama T."/>
            <person name="Inomata H."/>
            <person name="Amano Y."/>
            <person name="Miyakawa K."/>
            <person name="Tamaki H."/>
            <person name="Naganuma T."/>
            <person name="Kaneko K."/>
        </authorList>
    </citation>
    <scope>NUCLEOTIDE SEQUENCE [LARGE SCALE GENOMIC DNA]</scope>
    <source>
        <strain evidence="8 9">JS1</strain>
    </source>
</reference>
<dbReference type="RefSeq" id="WP_174408209.1">
    <property type="nucleotide sequence ID" value="NZ_BLVP01000001.1"/>
</dbReference>
<comment type="caution">
    <text evidence="8">The sequence shown here is derived from an EMBL/GenBank/DDBJ whole genome shotgun (WGS) entry which is preliminary data.</text>
</comment>
<evidence type="ECO:0000313" key="9">
    <source>
        <dbReference type="Proteomes" id="UP000503820"/>
    </source>
</evidence>
<dbReference type="AlphaFoldDB" id="A0A7J0BPC0"/>
<evidence type="ECO:0000256" key="4">
    <source>
        <dbReference type="ARBA" id="ARBA00023136"/>
    </source>
</evidence>
<evidence type="ECO:0000256" key="2">
    <source>
        <dbReference type="ARBA" id="ARBA00022692"/>
    </source>
</evidence>
<name>A0A7J0BPC0_9BACT</name>
<dbReference type="Pfam" id="PF06305">
    <property type="entry name" value="LapA_dom"/>
    <property type="match status" value="1"/>
</dbReference>
<evidence type="ECO:0000256" key="6">
    <source>
        <dbReference type="SAM" id="Phobius"/>
    </source>
</evidence>
<keyword evidence="5" id="KW-0175">Coiled coil</keyword>
<proteinExistence type="predicted"/>
<protein>
    <submittedName>
        <fullName evidence="8">Membrane protein</fullName>
    </submittedName>
</protein>
<dbReference type="Proteomes" id="UP000503820">
    <property type="component" value="Unassembled WGS sequence"/>
</dbReference>
<keyword evidence="3 6" id="KW-1133">Transmembrane helix</keyword>
<keyword evidence="2 6" id="KW-0812">Transmembrane</keyword>